<dbReference type="PROSITE" id="PS00094">
    <property type="entry name" value="C5_MTASE_1"/>
    <property type="match status" value="1"/>
</dbReference>
<dbReference type="GO" id="GO:0009307">
    <property type="term" value="P:DNA restriction-modification system"/>
    <property type="evidence" value="ECO:0007669"/>
    <property type="project" value="UniProtKB-KW"/>
</dbReference>
<evidence type="ECO:0000256" key="6">
    <source>
        <dbReference type="PROSITE-ProRule" id="PRU01016"/>
    </source>
</evidence>
<evidence type="ECO:0000256" key="3">
    <source>
        <dbReference type="ARBA" id="ARBA00022691"/>
    </source>
</evidence>
<sequence length="407" mass="47249">MDLGFEGQFEVFEEAVNESIHPDWIESRPRKGWVKLKSLPYDLTFANDIKISALKVWSEFFKRRGYSQSIFHTESIVDLVKNHKDKKENIFPSNIDVVLGGFPCQDFSVAGKRRGFQSHKSHNNNELNLESPNTENRGQLYIWMKEVIEITKPKVFIAENVKGLVNLSNVKDIIQKDFSQAGADGYYVFDPRVLYAPDYGIPQTRERVFFIGVRKDLLKDEVLQRIESGKINHDINPYPFKTHLNPDDFSMFEKDILKPYVPAHIAFRDLNEPDFEQTDESQMAYSRAKFMGHHCQGQKEIDLRKPSFTIRAEHHGNIEFRRLSEGNGGRNKNELALGHRERRLSVRECARLQTFPDDFNFVQRNKDSKGYYVNASDAYKVIGNAVPPLLAYHIADRLNTIWNNLFK</sequence>
<dbReference type="Gene3D" id="3.40.50.150">
    <property type="entry name" value="Vaccinia Virus protein VP39"/>
    <property type="match status" value="1"/>
</dbReference>
<comment type="catalytic activity">
    <reaction evidence="5 8">
        <text>a 2'-deoxycytidine in DNA + S-adenosyl-L-methionine = a 5-methyl-2'-deoxycytidine in DNA + S-adenosyl-L-homocysteine + H(+)</text>
        <dbReference type="Rhea" id="RHEA:13681"/>
        <dbReference type="Rhea" id="RHEA-COMP:11369"/>
        <dbReference type="Rhea" id="RHEA-COMP:11370"/>
        <dbReference type="ChEBI" id="CHEBI:15378"/>
        <dbReference type="ChEBI" id="CHEBI:57856"/>
        <dbReference type="ChEBI" id="CHEBI:59789"/>
        <dbReference type="ChEBI" id="CHEBI:85452"/>
        <dbReference type="ChEBI" id="CHEBI:85454"/>
        <dbReference type="EC" id="2.1.1.37"/>
    </reaction>
</comment>
<dbReference type="InterPro" id="IPR029063">
    <property type="entry name" value="SAM-dependent_MTases_sf"/>
</dbReference>
<dbReference type="GO" id="GO:0003886">
    <property type="term" value="F:DNA (cytosine-5-)-methyltransferase activity"/>
    <property type="evidence" value="ECO:0007669"/>
    <property type="project" value="UniProtKB-EC"/>
</dbReference>
<dbReference type="STRING" id="1218591.LEP1GSC199_0121"/>
<comment type="similarity">
    <text evidence="6 7">Belongs to the class I-like SAM-binding methyltransferase superfamily. C5-methyltransferase family.</text>
</comment>
<keyword evidence="2 6" id="KW-0808">Transferase</keyword>
<gene>
    <name evidence="9" type="ORF">LEP1GSC199_0121</name>
</gene>
<dbReference type="InterPro" id="IPR001525">
    <property type="entry name" value="C5_MeTfrase"/>
</dbReference>
<dbReference type="PRINTS" id="PR00105">
    <property type="entry name" value="C5METTRFRASE"/>
</dbReference>
<dbReference type="PROSITE" id="PS00095">
    <property type="entry name" value="C5_MTASE_2"/>
    <property type="match status" value="1"/>
</dbReference>
<evidence type="ECO:0000256" key="1">
    <source>
        <dbReference type="ARBA" id="ARBA00022603"/>
    </source>
</evidence>
<keyword evidence="3 6" id="KW-0949">S-adenosyl-L-methionine</keyword>
<organism evidence="9 10">
    <name type="scientific">Leptospira vanthielii serovar Holland str. Waz Holland = ATCC 700522</name>
    <dbReference type="NCBI Taxonomy" id="1218591"/>
    <lineage>
        <taxon>Bacteria</taxon>
        <taxon>Pseudomonadati</taxon>
        <taxon>Spirochaetota</taxon>
        <taxon>Spirochaetia</taxon>
        <taxon>Leptospirales</taxon>
        <taxon>Leptospiraceae</taxon>
        <taxon>Leptospira</taxon>
    </lineage>
</organism>
<dbReference type="Pfam" id="PF00145">
    <property type="entry name" value="DNA_methylase"/>
    <property type="match status" value="1"/>
</dbReference>
<dbReference type="GO" id="GO:0003677">
    <property type="term" value="F:DNA binding"/>
    <property type="evidence" value="ECO:0007669"/>
    <property type="project" value="TreeGrafter"/>
</dbReference>
<name>N1VYM9_9LEPT</name>
<dbReference type="PROSITE" id="PS51679">
    <property type="entry name" value="SAM_MT_C5"/>
    <property type="match status" value="1"/>
</dbReference>
<feature type="active site" evidence="6">
    <location>
        <position position="104"/>
    </location>
</feature>
<dbReference type="PANTHER" id="PTHR10629">
    <property type="entry name" value="CYTOSINE-SPECIFIC METHYLTRANSFERASE"/>
    <property type="match status" value="1"/>
</dbReference>
<dbReference type="Proteomes" id="UP000012227">
    <property type="component" value="Unassembled WGS sequence"/>
</dbReference>
<dbReference type="GO" id="GO:0032259">
    <property type="term" value="P:methylation"/>
    <property type="evidence" value="ECO:0007669"/>
    <property type="project" value="UniProtKB-KW"/>
</dbReference>
<evidence type="ECO:0000256" key="8">
    <source>
        <dbReference type="RuleBase" id="RU000417"/>
    </source>
</evidence>
<evidence type="ECO:0000256" key="7">
    <source>
        <dbReference type="RuleBase" id="RU000416"/>
    </source>
</evidence>
<dbReference type="InterPro" id="IPR050390">
    <property type="entry name" value="C5-Methyltransferase"/>
</dbReference>
<dbReference type="SUPFAM" id="SSF53335">
    <property type="entry name" value="S-adenosyl-L-methionine-dependent methyltransferases"/>
    <property type="match status" value="1"/>
</dbReference>
<keyword evidence="4" id="KW-0680">Restriction system</keyword>
<protein>
    <recommendedName>
        <fullName evidence="8">Cytosine-specific methyltransferase</fullName>
        <ecNumber evidence="8">2.1.1.37</ecNumber>
    </recommendedName>
</protein>
<keyword evidence="1 6" id="KW-0489">Methyltransferase</keyword>
<dbReference type="Gene3D" id="3.90.120.10">
    <property type="entry name" value="DNA Methylase, subunit A, domain 2"/>
    <property type="match status" value="1"/>
</dbReference>
<evidence type="ECO:0000256" key="2">
    <source>
        <dbReference type="ARBA" id="ARBA00022679"/>
    </source>
</evidence>
<evidence type="ECO:0000313" key="10">
    <source>
        <dbReference type="Proteomes" id="UP000012227"/>
    </source>
</evidence>
<dbReference type="GO" id="GO:0044027">
    <property type="term" value="P:negative regulation of gene expression via chromosomal CpG island methylation"/>
    <property type="evidence" value="ECO:0007669"/>
    <property type="project" value="TreeGrafter"/>
</dbReference>
<proteinExistence type="inferred from homology"/>
<dbReference type="InterPro" id="IPR018117">
    <property type="entry name" value="C5_DNA_meth_AS"/>
</dbReference>
<reference evidence="9 10" key="1">
    <citation type="submission" date="2013-03" db="EMBL/GenBank/DDBJ databases">
        <authorList>
            <person name="Harkins D.M."/>
            <person name="Durkin A.S."/>
            <person name="Brinkac L.M."/>
            <person name="Haft D.H."/>
            <person name="Selengut J.D."/>
            <person name="Sanka R."/>
            <person name="DePew J."/>
            <person name="Purushe J."/>
            <person name="Galloway R.L."/>
            <person name="Vinetz J.M."/>
            <person name="Sutton G.G."/>
            <person name="Nierman W.C."/>
            <person name="Fouts D.E."/>
        </authorList>
    </citation>
    <scope>NUCLEOTIDE SEQUENCE [LARGE SCALE GENOMIC DNA]</scope>
    <source>
        <strain evidence="9 10">Waz Holland</strain>
    </source>
</reference>
<accession>N1VYM9</accession>
<evidence type="ECO:0000256" key="5">
    <source>
        <dbReference type="ARBA" id="ARBA00047422"/>
    </source>
</evidence>
<evidence type="ECO:0000256" key="4">
    <source>
        <dbReference type="ARBA" id="ARBA00022747"/>
    </source>
</evidence>
<dbReference type="EMBL" id="AOGY02000080">
    <property type="protein sequence ID" value="EMY67883.1"/>
    <property type="molecule type" value="Genomic_DNA"/>
</dbReference>
<comment type="caution">
    <text evidence="9">The sequence shown here is derived from an EMBL/GenBank/DDBJ whole genome shotgun (WGS) entry which is preliminary data.</text>
</comment>
<dbReference type="PANTHER" id="PTHR10629:SF52">
    <property type="entry name" value="DNA (CYTOSINE-5)-METHYLTRANSFERASE 1"/>
    <property type="match status" value="1"/>
</dbReference>
<dbReference type="InterPro" id="IPR031303">
    <property type="entry name" value="C5_meth_CS"/>
</dbReference>
<evidence type="ECO:0000313" key="9">
    <source>
        <dbReference type="EMBL" id="EMY67883.1"/>
    </source>
</evidence>
<dbReference type="EC" id="2.1.1.37" evidence="8"/>
<dbReference type="AlphaFoldDB" id="N1VYM9"/>
<dbReference type="NCBIfam" id="TIGR00675">
    <property type="entry name" value="dcm"/>
    <property type="match status" value="1"/>
</dbReference>